<dbReference type="InterPro" id="IPR053728">
    <property type="entry name" value="Alginate_Permeability_Chnl"/>
</dbReference>
<accession>A0ABS1KRN9</accession>
<reference evidence="2 3" key="1">
    <citation type="submission" date="2021-01" db="EMBL/GenBank/DDBJ databases">
        <title>Chryseolinea sp. Jin1 Genome sequencing and assembly.</title>
        <authorList>
            <person name="Kim I."/>
        </authorList>
    </citation>
    <scope>NUCLEOTIDE SEQUENCE [LARGE SCALE GENOMIC DNA]</scope>
    <source>
        <strain evidence="2 3">Jin1</strain>
    </source>
</reference>
<organism evidence="2 3">
    <name type="scientific">Chryseolinea lacunae</name>
    <dbReference type="NCBI Taxonomy" id="2801331"/>
    <lineage>
        <taxon>Bacteria</taxon>
        <taxon>Pseudomonadati</taxon>
        <taxon>Bacteroidota</taxon>
        <taxon>Cytophagia</taxon>
        <taxon>Cytophagales</taxon>
        <taxon>Fulvivirgaceae</taxon>
        <taxon>Chryseolinea</taxon>
    </lineage>
</organism>
<dbReference type="Pfam" id="PF13372">
    <property type="entry name" value="Alginate_exp"/>
    <property type="match status" value="1"/>
</dbReference>
<evidence type="ECO:0000313" key="3">
    <source>
        <dbReference type="Proteomes" id="UP000613030"/>
    </source>
</evidence>
<sequence length="436" mass="48962">MVVQAQFKSMRYDEDYTALKDDTTQSAYKRLKYTPLNMYGGYLSFGGEVRYQYFMIANGAWGDEPDDADGYSLTRFLAHADVHLTKNFRAFIQLQASGANGKPDTSPVDENPLDVHQAFADYTGKISTASFIVRAGRQEMSYGSQRLISVRELPNNRQAFDAVKVVVAARRRKLDVLYGDYVYARKNIFDDDPSGKAKLWGIYVALAKFSVLQNVEVYYLGLQKLTARFDDGQGKETRHSIGTRVSGQQRGWRYDGEGLFQFGDLQGKTIRAWTASVNMGYKWNDAFLQPELGLKSELISGDKTNGDARLQTFNPLFPRGAYFGLAALIGPANLVDIHPSLAITYKQLTLTTDYDRFWRQSPDDGIYAPNMELIYSGRHSSARLIGQQITTEIQYAPSGALTLKGEYTFFNAGHFLKDVGTGKDIHFGGVTVQYKF</sequence>
<evidence type="ECO:0000259" key="1">
    <source>
        <dbReference type="Pfam" id="PF13372"/>
    </source>
</evidence>
<dbReference type="EMBL" id="JAERRB010000002">
    <property type="protein sequence ID" value="MBL0740946.1"/>
    <property type="molecule type" value="Genomic_DNA"/>
</dbReference>
<dbReference type="Proteomes" id="UP000613030">
    <property type="component" value="Unassembled WGS sequence"/>
</dbReference>
<gene>
    <name evidence="2" type="ORF">JI741_06925</name>
</gene>
<name>A0ABS1KRN9_9BACT</name>
<dbReference type="Gene3D" id="2.40.160.100">
    <property type="match status" value="1"/>
</dbReference>
<evidence type="ECO:0000313" key="2">
    <source>
        <dbReference type="EMBL" id="MBL0740946.1"/>
    </source>
</evidence>
<dbReference type="InterPro" id="IPR025388">
    <property type="entry name" value="Alginate_export_dom"/>
</dbReference>
<comment type="caution">
    <text evidence="2">The sequence shown here is derived from an EMBL/GenBank/DDBJ whole genome shotgun (WGS) entry which is preliminary data.</text>
</comment>
<proteinExistence type="predicted"/>
<feature type="domain" description="Alginate export" evidence="1">
    <location>
        <begin position="42"/>
        <end position="418"/>
    </location>
</feature>
<keyword evidence="3" id="KW-1185">Reference proteome</keyword>
<protein>
    <submittedName>
        <fullName evidence="2">Alginate export family protein</fullName>
    </submittedName>
</protein>